<proteinExistence type="inferred from homology"/>
<dbReference type="GO" id="GO:0032259">
    <property type="term" value="P:methylation"/>
    <property type="evidence" value="ECO:0007669"/>
    <property type="project" value="UniProtKB-KW"/>
</dbReference>
<feature type="compositionally biased region" description="Low complexity" evidence="7">
    <location>
        <begin position="1222"/>
        <end position="1232"/>
    </location>
</feature>
<feature type="compositionally biased region" description="Basic and acidic residues" evidence="7">
    <location>
        <begin position="111"/>
        <end position="122"/>
    </location>
</feature>
<reference evidence="9" key="1">
    <citation type="submission" date="2014-08" db="EMBL/GenBank/DDBJ databases">
        <authorList>
            <person name="Murali S."/>
            <person name="Richards S."/>
            <person name="Bandaranaike D."/>
            <person name="Bellair M."/>
            <person name="Blankenburg K."/>
            <person name="Chao H."/>
            <person name="Dinh H."/>
            <person name="Doddapaneni H."/>
            <person name="Dugan-Rocha S."/>
            <person name="Elkadiri S."/>
            <person name="Gnanaolivu R."/>
            <person name="Hughes D."/>
            <person name="Lee S."/>
            <person name="Li M."/>
            <person name="Ming W."/>
            <person name="Munidasa M."/>
            <person name="Muniz J."/>
            <person name="Nguyen L."/>
            <person name="Osuji N."/>
            <person name="Pu L.-L."/>
            <person name="Puazo M."/>
            <person name="Skinner E."/>
            <person name="Qu C."/>
            <person name="Quiroz J."/>
            <person name="Raj R."/>
            <person name="Weissenberger G."/>
            <person name="Xin Y."/>
            <person name="Zou X."/>
            <person name="Han Y."/>
            <person name="Worley K."/>
            <person name="Muzny D."/>
            <person name="Gibbs R."/>
        </authorList>
    </citation>
    <scope>NUCLEOTIDE SEQUENCE</scope>
    <source>
        <strain evidence="9">HAZT.00-mixed</strain>
        <tissue evidence="9">Whole organism</tissue>
    </source>
</reference>
<gene>
    <name evidence="9" type="ORF">HAZT_HAZT008712</name>
</gene>
<feature type="compositionally biased region" description="Polar residues" evidence="7">
    <location>
        <begin position="1245"/>
        <end position="1256"/>
    </location>
</feature>
<feature type="compositionally biased region" description="Acidic residues" evidence="7">
    <location>
        <begin position="988"/>
        <end position="998"/>
    </location>
</feature>
<feature type="compositionally biased region" description="Low complexity" evidence="7">
    <location>
        <begin position="11"/>
        <end position="23"/>
    </location>
</feature>
<feature type="region of interest" description="Disordered" evidence="7">
    <location>
        <begin position="1"/>
        <end position="59"/>
    </location>
</feature>
<evidence type="ECO:0000313" key="9">
    <source>
        <dbReference type="EMBL" id="KAA0190416.1"/>
    </source>
</evidence>
<dbReference type="PRINTS" id="PR01217">
    <property type="entry name" value="PRICHEXTENSN"/>
</dbReference>
<organism evidence="9">
    <name type="scientific">Hyalella azteca</name>
    <name type="common">Amphipod</name>
    <dbReference type="NCBI Taxonomy" id="294128"/>
    <lineage>
        <taxon>Eukaryota</taxon>
        <taxon>Metazoa</taxon>
        <taxon>Ecdysozoa</taxon>
        <taxon>Arthropoda</taxon>
        <taxon>Crustacea</taxon>
        <taxon>Multicrustacea</taxon>
        <taxon>Malacostraca</taxon>
        <taxon>Eumalacostraca</taxon>
        <taxon>Peracarida</taxon>
        <taxon>Amphipoda</taxon>
        <taxon>Senticaudata</taxon>
        <taxon>Talitrida</taxon>
        <taxon>Talitroidea</taxon>
        <taxon>Hyalellidae</taxon>
        <taxon>Hyalella</taxon>
    </lineage>
</organism>
<evidence type="ECO:0000256" key="2">
    <source>
        <dbReference type="ARBA" id="ARBA00022603"/>
    </source>
</evidence>
<dbReference type="EC" id="2.1.1.-" evidence="6"/>
<dbReference type="Pfam" id="PF06859">
    <property type="entry name" value="Bin3"/>
    <property type="match status" value="1"/>
</dbReference>
<comment type="caution">
    <text evidence="9">The sequence shown here is derived from an EMBL/GenBank/DDBJ whole genome shotgun (WGS) entry which is preliminary data.</text>
</comment>
<dbReference type="Gene3D" id="3.40.50.150">
    <property type="entry name" value="Vaccinia Virus protein VP39"/>
    <property type="match status" value="1"/>
</dbReference>
<evidence type="ECO:0000256" key="4">
    <source>
        <dbReference type="ARBA" id="ARBA00022691"/>
    </source>
</evidence>
<dbReference type="OrthoDB" id="10017101at2759"/>
<feature type="compositionally biased region" description="Low complexity" evidence="7">
    <location>
        <begin position="846"/>
        <end position="916"/>
    </location>
</feature>
<feature type="compositionally biased region" description="Basic and acidic residues" evidence="7">
    <location>
        <begin position="999"/>
        <end position="1039"/>
    </location>
</feature>
<dbReference type="CDD" id="cd02440">
    <property type="entry name" value="AdoMet_MTases"/>
    <property type="match status" value="1"/>
</dbReference>
<reference evidence="9" key="3">
    <citation type="submission" date="2019-06" db="EMBL/GenBank/DDBJ databases">
        <authorList>
            <person name="Poynton C."/>
            <person name="Hasenbein S."/>
            <person name="Benoit J.B."/>
            <person name="Sepulveda M.S."/>
            <person name="Poelchau M.F."/>
            <person name="Murali S.C."/>
            <person name="Chen S."/>
            <person name="Glastad K.M."/>
            <person name="Werren J.H."/>
            <person name="Vineis J.H."/>
            <person name="Bowen J.L."/>
            <person name="Friedrich M."/>
            <person name="Jones J."/>
            <person name="Robertson H.M."/>
            <person name="Feyereisen R."/>
            <person name="Mechler-Hickson A."/>
            <person name="Mathers N."/>
            <person name="Lee C.E."/>
            <person name="Colbourne J.K."/>
            <person name="Biales A."/>
            <person name="Johnston J.S."/>
            <person name="Wellborn G.A."/>
            <person name="Rosendale A.J."/>
            <person name="Cridge A.G."/>
            <person name="Munoz-Torres M.C."/>
            <person name="Bain P.A."/>
            <person name="Manny A.R."/>
            <person name="Major K.M."/>
            <person name="Lambert F.N."/>
            <person name="Vulpe C.D."/>
            <person name="Tuck P."/>
            <person name="Blalock B.J."/>
            <person name="Lin Y.-Y."/>
            <person name="Smith M.E."/>
            <person name="Ochoa-Acuna H."/>
            <person name="Chen M.-J.M."/>
            <person name="Childers C.P."/>
            <person name="Qu J."/>
            <person name="Dugan S."/>
            <person name="Lee S.L."/>
            <person name="Chao H."/>
            <person name="Dinh H."/>
            <person name="Han Y."/>
            <person name="Doddapaneni H."/>
            <person name="Worley K.C."/>
            <person name="Muzny D.M."/>
            <person name="Gibbs R.A."/>
            <person name="Richards S."/>
        </authorList>
    </citation>
    <scope>NUCLEOTIDE SEQUENCE</scope>
    <source>
        <strain evidence="9">HAZT.00-mixed</strain>
        <tissue evidence="9">Whole organism</tissue>
    </source>
</reference>
<keyword evidence="4 5" id="KW-0949">S-adenosyl-L-methionine</keyword>
<dbReference type="GO" id="GO:0008173">
    <property type="term" value="F:RNA methyltransferase activity"/>
    <property type="evidence" value="ECO:0007669"/>
    <property type="project" value="UniProtKB-UniRule"/>
</dbReference>
<dbReference type="InterPro" id="IPR024160">
    <property type="entry name" value="BIN3_SAM-bd_dom"/>
</dbReference>
<feature type="compositionally biased region" description="Basic and acidic residues" evidence="7">
    <location>
        <begin position="1082"/>
        <end position="1096"/>
    </location>
</feature>
<dbReference type="SUPFAM" id="SSF53335">
    <property type="entry name" value="S-adenosyl-L-methionine-dependent methyltransferases"/>
    <property type="match status" value="1"/>
</dbReference>
<keyword evidence="2 6" id="KW-0489">Methyltransferase</keyword>
<feature type="compositionally biased region" description="Low complexity" evidence="7">
    <location>
        <begin position="35"/>
        <end position="48"/>
    </location>
</feature>
<feature type="compositionally biased region" description="Low complexity" evidence="7">
    <location>
        <begin position="761"/>
        <end position="839"/>
    </location>
</feature>
<feature type="compositionally biased region" description="Low complexity" evidence="7">
    <location>
        <begin position="629"/>
        <end position="638"/>
    </location>
</feature>
<comment type="similarity">
    <text evidence="1 6">Belongs to the methyltransferase superfamily.</text>
</comment>
<feature type="region of interest" description="Disordered" evidence="7">
    <location>
        <begin position="84"/>
        <end position="122"/>
    </location>
</feature>
<dbReference type="InterPro" id="IPR029063">
    <property type="entry name" value="SAM-dependent_MTases_sf"/>
</dbReference>
<evidence type="ECO:0000256" key="5">
    <source>
        <dbReference type="PROSITE-ProRule" id="PRU00848"/>
    </source>
</evidence>
<keyword evidence="3 6" id="KW-0808">Transferase</keyword>
<dbReference type="PANTHER" id="PTHR12315">
    <property type="entry name" value="BICOID-INTERACTING PROTEIN RELATED"/>
    <property type="match status" value="1"/>
</dbReference>
<name>A0A6A0GWE9_HYAAZ</name>
<feature type="region of interest" description="Disordered" evidence="7">
    <location>
        <begin position="988"/>
        <end position="1121"/>
    </location>
</feature>
<evidence type="ECO:0000256" key="6">
    <source>
        <dbReference type="RuleBase" id="RU367087"/>
    </source>
</evidence>
<dbReference type="GO" id="GO:0040031">
    <property type="term" value="P:snRNA modification"/>
    <property type="evidence" value="ECO:0007669"/>
    <property type="project" value="TreeGrafter"/>
</dbReference>
<feature type="compositionally biased region" description="Pro residues" evidence="7">
    <location>
        <begin position="473"/>
        <end position="485"/>
    </location>
</feature>
<dbReference type="GO" id="GO:0017069">
    <property type="term" value="F:snRNA binding"/>
    <property type="evidence" value="ECO:0007669"/>
    <property type="project" value="TreeGrafter"/>
</dbReference>
<dbReference type="AlphaFoldDB" id="A0A6A0GWE9"/>
<dbReference type="InterPro" id="IPR039772">
    <property type="entry name" value="Bin3-like"/>
</dbReference>
<evidence type="ECO:0000259" key="8">
    <source>
        <dbReference type="PROSITE" id="PS51515"/>
    </source>
</evidence>
<protein>
    <recommendedName>
        <fullName evidence="6">RNA methyltransferase</fullName>
        <ecNumber evidence="6">2.1.1.-</ecNumber>
    </recommendedName>
</protein>
<sequence>MVMRSTPVPPSSLKISSAASVSPNKLCSPSTPVRSPLSLGPGSGPSSSKIKRLSWDASTPGPSGLKVFSPVLGNKASLLKVSFDTPETNSSCNKEEDNKGHSSRTNANKNTQHDTKSKEQEKLSLLPADVENKNNMGCKKTFQYGNYHQYYGYRNPQHNTDPRLAFLNPRWFDGRDVLDVGCNIGHVTLTVARDFNPRFVTGIDIDKKLINIANKNVRHYLTKGKGLQGFPKGFERVYGGLPCQEELEQQETANKMGPEEREEFQQRLRKRKRLFPHNVTFRKANYVPETEELLEMVRPQFDVILCLSVSKWVHLNWGDEGLKRFFRRAYLNLRPGGRLVLEPQPWASYAKRKKLTPQIFENYKNIKLMPDMFEEYLVRVVGFSDCHTLAIPTHSSKGFQRPIQVYTKDGGPSTELADPEYVSALRVPQSNTTARDCSHDGTEGAREVHYPQQRNYPTRCLGFRERFQFTSPYPSPFPSPHPGPSPNNFVSGSEQVSPEYSPRSPIYPHATSSPRLAPTSPSYISPSYAPSPPRYCPVSPTYQPTPPSYSPASPAALSPVYYPTSSPYAPSSPSHAPPSPSYKTPSDHQSPKSYHGSPQNSPTWPHYPYASPSSEYDLRGSNMDGGAQGSSSADGSSWSKFYKKTVGEEAGGSSSVTPRFTTTYQPSWVLSPGQASNPSPRPSGLSPSSASPQNDSPNTFASPYPYASPHPSASPRPTASPHSFPSPVPSASQLSVFPHASPHLYSFPATLPSASHNPMDSPNAAASPNASPYPASASPSYSPNPALSPNQGASPNPASSPYPSSSPNTFASPNPVASPCPAASPSGSSPASASPNPSSQQPFVSPNPSYSPNLSPHPSVSPNVSSYHHCFASPHPSASPRPHASSRSGAQNAKPSASPQSSASPRPAASPYPSTALETSALPIAGSPMSLHASESPFFRTACAGGEESPKAGTEEGNLEEGLIEAAEIEAGNDDEDLADDINGGAEFIEEINEDQELVVEKKDEEEPLKEGNDGEELLDRSYGEELPAERNKEPLNERNEEEELLGDRSDGLELNDERDEEFLDGRNEAPLDERSDGEELLDVRNMEPLEERSDGELLLGEGNEEPLNERSDGKKILDGRNEDMLRHAGNGVWTREDLGEVDGGSGGPVLSNEIVEEHSLVDGPCITERRRSVYDMSRVEGRQVDNDPVVEFVHENSSAIDDFARVIGRPAILDRPEVDSAESASAEPDAAGTEPVVASAKLDQASTESNVATGV</sequence>
<dbReference type="PANTHER" id="PTHR12315:SF0">
    <property type="entry name" value="7SK SNRNA METHYLPHOSPHATE CAPPING ENZYME"/>
    <property type="match status" value="1"/>
</dbReference>
<feature type="region of interest" description="Disordered" evidence="7">
    <location>
        <begin position="1218"/>
        <end position="1256"/>
    </location>
</feature>
<feature type="compositionally biased region" description="Acidic residues" evidence="7">
    <location>
        <begin position="1054"/>
        <end position="1063"/>
    </location>
</feature>
<dbReference type="Proteomes" id="UP000711488">
    <property type="component" value="Unassembled WGS sequence"/>
</dbReference>
<dbReference type="GO" id="GO:0008171">
    <property type="term" value="F:O-methyltransferase activity"/>
    <property type="evidence" value="ECO:0007669"/>
    <property type="project" value="UniProtKB-UniRule"/>
</dbReference>
<evidence type="ECO:0000256" key="1">
    <source>
        <dbReference type="ARBA" id="ARBA00008361"/>
    </source>
</evidence>
<evidence type="ECO:0000256" key="3">
    <source>
        <dbReference type="ARBA" id="ARBA00022679"/>
    </source>
</evidence>
<reference evidence="9" key="2">
    <citation type="journal article" date="2018" name="Environ. Sci. Technol.">
        <title>The Toxicogenome of Hyalella azteca: A Model for Sediment Ecotoxicology and Evolutionary Toxicology.</title>
        <authorList>
            <person name="Poynton H.C."/>
            <person name="Hasenbein S."/>
            <person name="Benoit J.B."/>
            <person name="Sepulveda M.S."/>
            <person name="Poelchau M.F."/>
            <person name="Hughes D.S.T."/>
            <person name="Murali S.C."/>
            <person name="Chen S."/>
            <person name="Glastad K.M."/>
            <person name="Goodisman M.A.D."/>
            <person name="Werren J.H."/>
            <person name="Vineis J.H."/>
            <person name="Bowen J.L."/>
            <person name="Friedrich M."/>
            <person name="Jones J."/>
            <person name="Robertson H.M."/>
            <person name="Feyereisen R."/>
            <person name="Mechler-Hickson A."/>
            <person name="Mathers N."/>
            <person name="Lee C.E."/>
            <person name="Colbourne J.K."/>
            <person name="Biales A."/>
            <person name="Johnston J.S."/>
            <person name="Wellborn G.A."/>
            <person name="Rosendale A.J."/>
            <person name="Cridge A.G."/>
            <person name="Munoz-Torres M.C."/>
            <person name="Bain P.A."/>
            <person name="Manny A.R."/>
            <person name="Major K.M."/>
            <person name="Lambert F.N."/>
            <person name="Vulpe C.D."/>
            <person name="Tuck P."/>
            <person name="Blalock B.J."/>
            <person name="Lin Y.Y."/>
            <person name="Smith M.E."/>
            <person name="Ochoa-Acuna H."/>
            <person name="Chen M.M."/>
            <person name="Childers C.P."/>
            <person name="Qu J."/>
            <person name="Dugan S."/>
            <person name="Lee S.L."/>
            <person name="Chao H."/>
            <person name="Dinh H."/>
            <person name="Han Y."/>
            <person name="Doddapaneni H."/>
            <person name="Worley K.C."/>
            <person name="Muzny D.M."/>
            <person name="Gibbs R.A."/>
            <person name="Richards S."/>
        </authorList>
    </citation>
    <scope>NUCLEOTIDE SEQUENCE</scope>
    <source>
        <strain evidence="9">HAZT.00-mixed</strain>
        <tissue evidence="9">Whole organism</tissue>
    </source>
</reference>
<feature type="compositionally biased region" description="Basic and acidic residues" evidence="7">
    <location>
        <begin position="1064"/>
        <end position="1075"/>
    </location>
</feature>
<feature type="region of interest" description="Disordered" evidence="7">
    <location>
        <begin position="472"/>
        <end position="524"/>
    </location>
</feature>
<evidence type="ECO:0000256" key="7">
    <source>
        <dbReference type="SAM" id="MobiDB-lite"/>
    </source>
</evidence>
<feature type="compositionally biased region" description="Low complexity" evidence="7">
    <location>
        <begin position="676"/>
        <end position="692"/>
    </location>
</feature>
<feature type="compositionally biased region" description="Polar residues" evidence="7">
    <location>
        <begin position="487"/>
        <end position="498"/>
    </location>
</feature>
<feature type="compositionally biased region" description="Basic and acidic residues" evidence="7">
    <location>
        <begin position="1108"/>
        <end position="1121"/>
    </location>
</feature>
<feature type="region of interest" description="Disordered" evidence="7">
    <location>
        <begin position="665"/>
        <end position="932"/>
    </location>
</feature>
<feature type="region of interest" description="Disordered" evidence="7">
    <location>
        <begin position="566"/>
        <end position="638"/>
    </location>
</feature>
<dbReference type="PROSITE" id="PS51515">
    <property type="entry name" value="BIN3_SAM"/>
    <property type="match status" value="1"/>
</dbReference>
<feature type="domain" description="Bin3-type SAM" evidence="8">
    <location>
        <begin position="161"/>
        <end position="411"/>
    </location>
</feature>
<feature type="compositionally biased region" description="Polar residues" evidence="7">
    <location>
        <begin position="591"/>
        <end position="603"/>
    </location>
</feature>
<dbReference type="InterPro" id="IPR010675">
    <property type="entry name" value="Bin3_C"/>
</dbReference>
<accession>A0A6A0GWE9</accession>
<dbReference type="EMBL" id="JQDR03012903">
    <property type="protein sequence ID" value="KAA0190416.1"/>
    <property type="molecule type" value="Genomic_DNA"/>
</dbReference>